<feature type="domain" description="VanZ-like" evidence="2">
    <location>
        <begin position="45"/>
        <end position="118"/>
    </location>
</feature>
<evidence type="ECO:0000313" key="3">
    <source>
        <dbReference type="EMBL" id="MEG3184593.1"/>
    </source>
</evidence>
<accession>A0ABU7Z059</accession>
<dbReference type="Pfam" id="PF04892">
    <property type="entry name" value="VanZ"/>
    <property type="match status" value="1"/>
</dbReference>
<dbReference type="EMBL" id="JAXGFP010000005">
    <property type="protein sequence ID" value="MEG3184593.1"/>
    <property type="molecule type" value="Genomic_DNA"/>
</dbReference>
<protein>
    <submittedName>
        <fullName evidence="3">VanZ family protein</fullName>
    </submittedName>
</protein>
<sequence>MSTTRWLREFRRPAVWLTGWGLLFALVATGSLLPPGDLPPMWPGLDKLQHFLGYALLSAYAVMLFARMRPQALAALGVIAFGIAIEFAQATWTAERIGDSADAMANAFGALAGLLIASTPMARWLQRLDARLWGRS</sequence>
<keyword evidence="4" id="KW-1185">Reference proteome</keyword>
<name>A0ABU7Z059_9GAMM</name>
<feature type="transmembrane region" description="Helical" evidence="1">
    <location>
        <begin position="73"/>
        <end position="92"/>
    </location>
</feature>
<feature type="transmembrane region" description="Helical" evidence="1">
    <location>
        <begin position="14"/>
        <end position="33"/>
    </location>
</feature>
<evidence type="ECO:0000256" key="1">
    <source>
        <dbReference type="SAM" id="Phobius"/>
    </source>
</evidence>
<feature type="transmembrane region" description="Helical" evidence="1">
    <location>
        <begin position="48"/>
        <end position="66"/>
    </location>
</feature>
<gene>
    <name evidence="3" type="ORF">SNE34_11295</name>
</gene>
<feature type="transmembrane region" description="Helical" evidence="1">
    <location>
        <begin position="104"/>
        <end position="125"/>
    </location>
</feature>
<dbReference type="PANTHER" id="PTHR28008">
    <property type="entry name" value="DOMAIN PROTEIN, PUTATIVE (AFU_ORTHOLOGUE AFUA_3G10980)-RELATED"/>
    <property type="match status" value="1"/>
</dbReference>
<dbReference type="Proteomes" id="UP001355056">
    <property type="component" value="Unassembled WGS sequence"/>
</dbReference>
<dbReference type="InterPro" id="IPR006976">
    <property type="entry name" value="VanZ-like"/>
</dbReference>
<dbReference type="PANTHER" id="PTHR28008:SF1">
    <property type="entry name" value="DOMAIN PROTEIN, PUTATIVE (AFU_ORTHOLOGUE AFUA_3G10980)-RELATED"/>
    <property type="match status" value="1"/>
</dbReference>
<keyword evidence="1" id="KW-0812">Transmembrane</keyword>
<organism evidence="3 4">
    <name type="scientific">Novilysobacter erysipheiresistens</name>
    <dbReference type="NCBI Taxonomy" id="1749332"/>
    <lineage>
        <taxon>Bacteria</taxon>
        <taxon>Pseudomonadati</taxon>
        <taxon>Pseudomonadota</taxon>
        <taxon>Gammaproteobacteria</taxon>
        <taxon>Lysobacterales</taxon>
        <taxon>Lysobacteraceae</taxon>
        <taxon>Novilysobacter</taxon>
    </lineage>
</organism>
<proteinExistence type="predicted"/>
<dbReference type="RefSeq" id="WP_332617237.1">
    <property type="nucleotide sequence ID" value="NZ_JAXGFP010000005.1"/>
</dbReference>
<evidence type="ECO:0000259" key="2">
    <source>
        <dbReference type="Pfam" id="PF04892"/>
    </source>
</evidence>
<comment type="caution">
    <text evidence="3">The sequence shown here is derived from an EMBL/GenBank/DDBJ whole genome shotgun (WGS) entry which is preliminary data.</text>
</comment>
<evidence type="ECO:0000313" key="4">
    <source>
        <dbReference type="Proteomes" id="UP001355056"/>
    </source>
</evidence>
<keyword evidence="1" id="KW-0472">Membrane</keyword>
<reference evidence="3 4" key="1">
    <citation type="journal article" date="2016" name="Int. J. Syst. Evol. Microbiol.">
        <title>Lysobacter erysipheiresistens sp. nov., an antagonist of powdery mildew, isolated from tobacco-cultivated soil.</title>
        <authorList>
            <person name="Xie B."/>
            <person name="Li T."/>
            <person name="Lin X."/>
            <person name="Wang C.J."/>
            <person name="Chen Y.J."/>
            <person name="Liu W.J."/>
            <person name="Zhao Z.W."/>
        </authorList>
    </citation>
    <scope>NUCLEOTIDE SEQUENCE [LARGE SCALE GENOMIC DNA]</scope>
    <source>
        <strain evidence="3 4">RS-LYSO-3</strain>
    </source>
</reference>
<keyword evidence="1" id="KW-1133">Transmembrane helix</keyword>